<keyword evidence="2" id="KW-0560">Oxidoreductase</keyword>
<dbReference type="InterPro" id="IPR002347">
    <property type="entry name" value="SDR_fam"/>
</dbReference>
<dbReference type="AlphaFoldDB" id="A0A7X0AX91"/>
<comment type="caution">
    <text evidence="4">The sequence shown here is derived from an EMBL/GenBank/DDBJ whole genome shotgun (WGS) entry which is preliminary data.</text>
</comment>
<dbReference type="RefSeq" id="WP_184797811.1">
    <property type="nucleotide sequence ID" value="NZ_JACIIZ010000002.1"/>
</dbReference>
<organism evidence="4 5">
    <name type="scientific">Nitrospirillum iridis</name>
    <dbReference type="NCBI Taxonomy" id="765888"/>
    <lineage>
        <taxon>Bacteria</taxon>
        <taxon>Pseudomonadati</taxon>
        <taxon>Pseudomonadota</taxon>
        <taxon>Alphaproteobacteria</taxon>
        <taxon>Rhodospirillales</taxon>
        <taxon>Azospirillaceae</taxon>
        <taxon>Nitrospirillum</taxon>
    </lineage>
</organism>
<dbReference type="SUPFAM" id="SSF51735">
    <property type="entry name" value="NAD(P)-binding Rossmann-fold domains"/>
    <property type="match status" value="1"/>
</dbReference>
<dbReference type="EMBL" id="JACIIZ010000002">
    <property type="protein sequence ID" value="MBB6250344.1"/>
    <property type="molecule type" value="Genomic_DNA"/>
</dbReference>
<protein>
    <recommendedName>
        <fullName evidence="3">Probable oxidoreductase</fullName>
    </recommendedName>
</protein>
<accession>A0A7X0AX91</accession>
<dbReference type="PANTHER" id="PTHR24320">
    <property type="entry name" value="RETINOL DEHYDROGENASE"/>
    <property type="match status" value="1"/>
</dbReference>
<gene>
    <name evidence="4" type="ORF">FHS74_000885</name>
</gene>
<dbReference type="Pfam" id="PF00106">
    <property type="entry name" value="adh_short"/>
    <property type="match status" value="1"/>
</dbReference>
<keyword evidence="5" id="KW-1185">Reference proteome</keyword>
<evidence type="ECO:0000313" key="4">
    <source>
        <dbReference type="EMBL" id="MBB6250344.1"/>
    </source>
</evidence>
<dbReference type="GO" id="GO:0016491">
    <property type="term" value="F:oxidoreductase activity"/>
    <property type="evidence" value="ECO:0007669"/>
    <property type="project" value="UniProtKB-KW"/>
</dbReference>
<name>A0A7X0AX91_9PROT</name>
<evidence type="ECO:0000256" key="2">
    <source>
        <dbReference type="ARBA" id="ARBA00023002"/>
    </source>
</evidence>
<evidence type="ECO:0000256" key="1">
    <source>
        <dbReference type="ARBA" id="ARBA00006484"/>
    </source>
</evidence>
<dbReference type="Gene3D" id="3.40.50.720">
    <property type="entry name" value="NAD(P)-binding Rossmann-like Domain"/>
    <property type="match status" value="1"/>
</dbReference>
<dbReference type="InterPro" id="IPR036291">
    <property type="entry name" value="NAD(P)-bd_dom_sf"/>
</dbReference>
<dbReference type="Proteomes" id="UP000539175">
    <property type="component" value="Unassembled WGS sequence"/>
</dbReference>
<dbReference type="FunFam" id="3.40.50.720:FF:000594">
    <property type="entry name" value="Short-chain oxidoreductase"/>
    <property type="match status" value="1"/>
</dbReference>
<dbReference type="NCBIfam" id="NF004845">
    <property type="entry name" value="PRK06196.1"/>
    <property type="match status" value="1"/>
</dbReference>
<evidence type="ECO:0000256" key="3">
    <source>
        <dbReference type="ARBA" id="ARBA00071493"/>
    </source>
</evidence>
<dbReference type="PANTHER" id="PTHR24320:SF272">
    <property type="entry name" value="NAD(P)-BINDING ROSSMANN-FOLD SUPERFAMILY PROTEIN"/>
    <property type="match status" value="1"/>
</dbReference>
<sequence length="339" mass="35729">MPVRQEPLHSGFGAASNALEVIQGIDLSGKIAIVTGGYAGIGLETVRALRSAGATIIVPARDLPKAKAALAGLEGVEIGALDLLDPTSMDAFADGFLTSGRPLHLLINNAGIMACPLTRDARGLEAQFATNHLGHFQLTARLWPALRAAGGARVVSLSSLGHRFSPLVVDDPNFERREYDRWLAYGQAKTANILFALGLEARGAAHGVHAYSVHPGSIVDTDLQRHLTQDELKAFGVLDAEGKAIRDPARNLKTTAQGAATTVWCATSPQLEGHGGAYCENCDIAQLLRPGEEAALGTPTTRRPGAVMAGVLPYAVDPAAADQLWDLSERLLGITFRPA</sequence>
<dbReference type="PRINTS" id="PR00081">
    <property type="entry name" value="GDHRDH"/>
</dbReference>
<proteinExistence type="inferred from homology"/>
<reference evidence="4 5" key="1">
    <citation type="submission" date="2020-08" db="EMBL/GenBank/DDBJ databases">
        <title>Genomic Encyclopedia of Type Strains, Phase IV (KMG-IV): sequencing the most valuable type-strain genomes for metagenomic binning, comparative biology and taxonomic classification.</title>
        <authorList>
            <person name="Goeker M."/>
        </authorList>
    </citation>
    <scope>NUCLEOTIDE SEQUENCE [LARGE SCALE GENOMIC DNA]</scope>
    <source>
        <strain evidence="4 5">DSM 22198</strain>
    </source>
</reference>
<evidence type="ECO:0000313" key="5">
    <source>
        <dbReference type="Proteomes" id="UP000539175"/>
    </source>
</evidence>
<comment type="similarity">
    <text evidence="1">Belongs to the short-chain dehydrogenases/reductases (SDR) family.</text>
</comment>